<protein>
    <submittedName>
        <fullName evidence="1">Uncharacterized protein</fullName>
    </submittedName>
</protein>
<proteinExistence type="predicted"/>
<gene>
    <name evidence="1" type="ORF">CHC_T00006341001</name>
</gene>
<dbReference type="KEGG" id="ccp:CHC_T00006341001"/>
<dbReference type="Gramene" id="CDF38162">
    <property type="protein sequence ID" value="CDF38162"/>
    <property type="gene ID" value="CHC_T00006341001"/>
</dbReference>
<reference evidence="2" key="1">
    <citation type="journal article" date="2013" name="Proc. Natl. Acad. Sci. U.S.A.">
        <title>Genome structure and metabolic features in the red seaweed Chondrus crispus shed light on evolution of the Archaeplastida.</title>
        <authorList>
            <person name="Collen J."/>
            <person name="Porcel B."/>
            <person name="Carre W."/>
            <person name="Ball S.G."/>
            <person name="Chaparro C."/>
            <person name="Tonon T."/>
            <person name="Barbeyron T."/>
            <person name="Michel G."/>
            <person name="Noel B."/>
            <person name="Valentin K."/>
            <person name="Elias M."/>
            <person name="Artiguenave F."/>
            <person name="Arun A."/>
            <person name="Aury J.M."/>
            <person name="Barbosa-Neto J.F."/>
            <person name="Bothwell J.H."/>
            <person name="Bouget F.Y."/>
            <person name="Brillet L."/>
            <person name="Cabello-Hurtado F."/>
            <person name="Capella-Gutierrez S."/>
            <person name="Charrier B."/>
            <person name="Cladiere L."/>
            <person name="Cock J.M."/>
            <person name="Coelho S.M."/>
            <person name="Colleoni C."/>
            <person name="Czjzek M."/>
            <person name="Da Silva C."/>
            <person name="Delage L."/>
            <person name="Denoeud F."/>
            <person name="Deschamps P."/>
            <person name="Dittami S.M."/>
            <person name="Gabaldon T."/>
            <person name="Gachon C.M."/>
            <person name="Groisillier A."/>
            <person name="Herve C."/>
            <person name="Jabbari K."/>
            <person name="Katinka M."/>
            <person name="Kloareg B."/>
            <person name="Kowalczyk N."/>
            <person name="Labadie K."/>
            <person name="Leblanc C."/>
            <person name="Lopez P.J."/>
            <person name="McLachlan D.H."/>
            <person name="Meslet-Cladiere L."/>
            <person name="Moustafa A."/>
            <person name="Nehr Z."/>
            <person name="Nyvall Collen P."/>
            <person name="Panaud O."/>
            <person name="Partensky F."/>
            <person name="Poulain J."/>
            <person name="Rensing S.A."/>
            <person name="Rousvoal S."/>
            <person name="Samson G."/>
            <person name="Symeonidi A."/>
            <person name="Weissenbach J."/>
            <person name="Zambounis A."/>
            <person name="Wincker P."/>
            <person name="Boyen C."/>
        </authorList>
    </citation>
    <scope>NUCLEOTIDE SEQUENCE [LARGE SCALE GENOMIC DNA]</scope>
    <source>
        <strain evidence="2">cv. Stackhouse</strain>
    </source>
</reference>
<dbReference type="RefSeq" id="XP_005718031.1">
    <property type="nucleotide sequence ID" value="XM_005717974.1"/>
</dbReference>
<organism evidence="1 2">
    <name type="scientific">Chondrus crispus</name>
    <name type="common">Carrageen Irish moss</name>
    <name type="synonym">Polymorpha crispa</name>
    <dbReference type="NCBI Taxonomy" id="2769"/>
    <lineage>
        <taxon>Eukaryota</taxon>
        <taxon>Rhodophyta</taxon>
        <taxon>Florideophyceae</taxon>
        <taxon>Rhodymeniophycidae</taxon>
        <taxon>Gigartinales</taxon>
        <taxon>Gigartinaceae</taxon>
        <taxon>Chondrus</taxon>
    </lineage>
</organism>
<sequence length="93" mass="10920">MDYKRPRGHLHSVELRCSRRRYCVLRCVYDEDPVRYCIFKIPSPRPVTGMEQPTFLLLFLQKPCGTLRLAVSEQVLLCSNSLVWIERDAAIKH</sequence>
<dbReference type="Proteomes" id="UP000012073">
    <property type="component" value="Unassembled WGS sequence"/>
</dbReference>
<dbReference type="AlphaFoldDB" id="R7QI17"/>
<name>R7QI17_CHOCR</name>
<keyword evidence="2" id="KW-1185">Reference proteome</keyword>
<dbReference type="EMBL" id="HG001898">
    <property type="protein sequence ID" value="CDF38162.1"/>
    <property type="molecule type" value="Genomic_DNA"/>
</dbReference>
<accession>R7QI17</accession>
<dbReference type="GeneID" id="17325736"/>
<evidence type="ECO:0000313" key="1">
    <source>
        <dbReference type="EMBL" id="CDF38162.1"/>
    </source>
</evidence>
<evidence type="ECO:0000313" key="2">
    <source>
        <dbReference type="Proteomes" id="UP000012073"/>
    </source>
</evidence>